<keyword evidence="3" id="KW-0328">Glycosyltransferase</keyword>
<dbReference type="AlphaFoldDB" id="A0A0G0AWF8"/>
<dbReference type="GO" id="GO:0016763">
    <property type="term" value="F:pentosyltransferase activity"/>
    <property type="evidence" value="ECO:0007669"/>
    <property type="project" value="TreeGrafter"/>
</dbReference>
<feature type="transmembrane region" description="Helical" evidence="8">
    <location>
        <begin position="291"/>
        <end position="311"/>
    </location>
</feature>
<evidence type="ECO:0000313" key="10">
    <source>
        <dbReference type="EMBL" id="KKP61384.1"/>
    </source>
</evidence>
<feature type="transmembrane region" description="Helical" evidence="8">
    <location>
        <begin position="374"/>
        <end position="395"/>
    </location>
</feature>
<comment type="subcellular location">
    <subcellularLocation>
        <location evidence="1">Cell membrane</location>
        <topology evidence="1">Multi-pass membrane protein</topology>
    </subcellularLocation>
</comment>
<evidence type="ECO:0000256" key="4">
    <source>
        <dbReference type="ARBA" id="ARBA00022679"/>
    </source>
</evidence>
<proteinExistence type="predicted"/>
<keyword evidence="4" id="KW-0808">Transferase</keyword>
<keyword evidence="5 8" id="KW-0812">Transmembrane</keyword>
<reference evidence="10 11" key="1">
    <citation type="journal article" date="2015" name="Nature">
        <title>rRNA introns, odd ribosomes, and small enigmatic genomes across a large radiation of phyla.</title>
        <authorList>
            <person name="Brown C.T."/>
            <person name="Hug L.A."/>
            <person name="Thomas B.C."/>
            <person name="Sharon I."/>
            <person name="Castelle C.J."/>
            <person name="Singh A."/>
            <person name="Wilkins M.J."/>
            <person name="Williams K.H."/>
            <person name="Banfield J.F."/>
        </authorList>
    </citation>
    <scope>NUCLEOTIDE SEQUENCE [LARGE SCALE GENOMIC DNA]</scope>
</reference>
<evidence type="ECO:0000256" key="7">
    <source>
        <dbReference type="ARBA" id="ARBA00023136"/>
    </source>
</evidence>
<feature type="transmembrane region" description="Helical" evidence="8">
    <location>
        <begin position="92"/>
        <end position="113"/>
    </location>
</feature>
<organism evidence="10 11">
    <name type="scientific">Candidatus Roizmanbacteria bacterium GW2011_GWC2_34_23</name>
    <dbReference type="NCBI Taxonomy" id="1618484"/>
    <lineage>
        <taxon>Bacteria</taxon>
        <taxon>Candidatus Roizmaniibacteriota</taxon>
    </lineage>
</organism>
<protein>
    <recommendedName>
        <fullName evidence="9">Glycosyltransferase RgtA/B/C/D-like domain-containing protein</fullName>
    </recommendedName>
</protein>
<feature type="transmembrane region" description="Helical" evidence="8">
    <location>
        <begin position="318"/>
        <end position="338"/>
    </location>
</feature>
<name>A0A0G0AWF8_9BACT</name>
<dbReference type="PANTHER" id="PTHR33908">
    <property type="entry name" value="MANNOSYLTRANSFERASE YKCB-RELATED"/>
    <property type="match status" value="1"/>
</dbReference>
<feature type="transmembrane region" description="Helical" evidence="8">
    <location>
        <begin position="209"/>
        <end position="231"/>
    </location>
</feature>
<keyword evidence="2" id="KW-1003">Cell membrane</keyword>
<dbReference type="InterPro" id="IPR038731">
    <property type="entry name" value="RgtA/B/C-like"/>
</dbReference>
<accession>A0A0G0AWF8</accession>
<dbReference type="PANTHER" id="PTHR33908:SF11">
    <property type="entry name" value="MEMBRANE PROTEIN"/>
    <property type="match status" value="1"/>
</dbReference>
<evidence type="ECO:0000256" key="6">
    <source>
        <dbReference type="ARBA" id="ARBA00022989"/>
    </source>
</evidence>
<dbReference type="Pfam" id="PF13231">
    <property type="entry name" value="PMT_2"/>
    <property type="match status" value="1"/>
</dbReference>
<evidence type="ECO:0000256" key="2">
    <source>
        <dbReference type="ARBA" id="ARBA00022475"/>
    </source>
</evidence>
<gene>
    <name evidence="10" type="ORF">UR56_C0014G0017</name>
</gene>
<dbReference type="EMBL" id="LBPR01000014">
    <property type="protein sequence ID" value="KKP61384.1"/>
    <property type="molecule type" value="Genomic_DNA"/>
</dbReference>
<feature type="transmembrane region" description="Helical" evidence="8">
    <location>
        <begin position="164"/>
        <end position="197"/>
    </location>
</feature>
<evidence type="ECO:0000256" key="8">
    <source>
        <dbReference type="SAM" id="Phobius"/>
    </source>
</evidence>
<evidence type="ECO:0000256" key="3">
    <source>
        <dbReference type="ARBA" id="ARBA00022676"/>
    </source>
</evidence>
<evidence type="ECO:0000256" key="5">
    <source>
        <dbReference type="ARBA" id="ARBA00022692"/>
    </source>
</evidence>
<comment type="caution">
    <text evidence="10">The sequence shown here is derived from an EMBL/GenBank/DDBJ whole genome shotgun (WGS) entry which is preliminary data.</text>
</comment>
<dbReference type="GO" id="GO:0005886">
    <property type="term" value="C:plasma membrane"/>
    <property type="evidence" value="ECO:0007669"/>
    <property type="project" value="UniProtKB-SubCell"/>
</dbReference>
<evidence type="ECO:0000259" key="9">
    <source>
        <dbReference type="Pfam" id="PF13231"/>
    </source>
</evidence>
<evidence type="ECO:0000313" key="11">
    <source>
        <dbReference type="Proteomes" id="UP000034004"/>
    </source>
</evidence>
<keyword evidence="6 8" id="KW-1133">Transmembrane helix</keyword>
<sequence>MKRIIDLIKTDFFIIFFLLIVAVIPRLILLDKIPPGIHGDEGWIGINALRIINDGYAPPVFVGDLQGTPTGNLYLVAFILKIFGNSIHSLRLSMALLGIIAIPLFYVFLRYFFDKKISFLTAFAMSFSLIHIYYSRVTFMVISAQFFQILSLIFFIQFDKNRKLYSLILCAICTGLGLYSYYVFILFPFTLIVYLLTKILITKFSFKEIKYLLIFLLFFILFSIPFERIIFFQSKFYFDHFKSYSTIKELLTKNSTITFIGLQAFFYHGINKIKIFFIGKNVDYIDGFGKYYVFNYSYLIFALFGLVISFIKKYRQRFFVFCSFLFFLLAPNFLTFNGIYRRQVLNFINIFFFLAIFIDFVLNKITKKKLVRQFLFLLIIILVIYNSCFNLFVYFKKIPNDQETNWVFTQDLTQTFLKLKNIYTPKDRVLFYSSRWDCNYESIKFIIPNLNCEDRSTEFGKFSQSFPASKKYIFILLNEYLKNIEEIKKKYPKGTLIEVENDNKDLIGIIYKTD</sequence>
<feature type="transmembrane region" description="Helical" evidence="8">
    <location>
        <begin position="344"/>
        <end position="362"/>
    </location>
</feature>
<keyword evidence="7 8" id="KW-0472">Membrane</keyword>
<dbReference type="STRING" id="1618484.UR56_C0014G0017"/>
<dbReference type="GO" id="GO:0009103">
    <property type="term" value="P:lipopolysaccharide biosynthetic process"/>
    <property type="evidence" value="ECO:0007669"/>
    <property type="project" value="UniProtKB-ARBA"/>
</dbReference>
<feature type="transmembrane region" description="Helical" evidence="8">
    <location>
        <begin position="133"/>
        <end position="158"/>
    </location>
</feature>
<dbReference type="Proteomes" id="UP000034004">
    <property type="component" value="Unassembled WGS sequence"/>
</dbReference>
<feature type="domain" description="Glycosyltransferase RgtA/B/C/D-like" evidence="9">
    <location>
        <begin position="72"/>
        <end position="223"/>
    </location>
</feature>
<evidence type="ECO:0000256" key="1">
    <source>
        <dbReference type="ARBA" id="ARBA00004651"/>
    </source>
</evidence>
<dbReference type="InterPro" id="IPR050297">
    <property type="entry name" value="LipidA_mod_glycosyltrf_83"/>
</dbReference>
<feature type="transmembrane region" description="Helical" evidence="8">
    <location>
        <begin position="12"/>
        <end position="29"/>
    </location>
</feature>